<dbReference type="AlphaFoldDB" id="A0A3N4Q5H5"/>
<keyword evidence="5" id="KW-1185">Reference proteome</keyword>
<reference evidence="4 5" key="1">
    <citation type="submission" date="2018-11" db="EMBL/GenBank/DDBJ databases">
        <title>Chitinophaga lutea sp.nov., isolate from arsenic contaminated soil.</title>
        <authorList>
            <person name="Zong Y."/>
        </authorList>
    </citation>
    <scope>NUCLEOTIDE SEQUENCE [LARGE SCALE GENOMIC DNA]</scope>
    <source>
        <strain evidence="4 5">ZY74</strain>
    </source>
</reference>
<dbReference type="InterPro" id="IPR011990">
    <property type="entry name" value="TPR-like_helical_dom_sf"/>
</dbReference>
<dbReference type="PANTHER" id="PTHR44858">
    <property type="entry name" value="TETRATRICOPEPTIDE REPEAT PROTEIN 6"/>
    <property type="match status" value="1"/>
</dbReference>
<gene>
    <name evidence="4" type="ORF">EGT74_04300</name>
</gene>
<dbReference type="PROSITE" id="PS50005">
    <property type="entry name" value="TPR"/>
    <property type="match status" value="2"/>
</dbReference>
<dbReference type="Proteomes" id="UP000278351">
    <property type="component" value="Unassembled WGS sequence"/>
</dbReference>
<dbReference type="SMART" id="SM00028">
    <property type="entry name" value="TPR"/>
    <property type="match status" value="5"/>
</dbReference>
<feature type="repeat" description="TPR" evidence="3">
    <location>
        <begin position="277"/>
        <end position="310"/>
    </location>
</feature>
<sequence>MKIPGKWMFTSALLVCHTLICSAQDARKEVNYIRGLREEENKTIVELGKIPRICFLSAEDKQQYIKLLATLRTVKKGETINSDRLFELGIYPDGRISYARALTKQEQEKHHNLLPKQDVAVAAVDNGQPAAFYKKAEALFEEEKFEQAVITLNKAISINTQNPDFHRLKALSLSRLERYEEAIREAAFALRMDQANSQLYGIIANGYYFMGELEKAVEQYEIAVQYDRGYSSLVFHNYIRCLIEMPRPERALEVYRVYLFRTGRDWEEDLLSDSYSADLAFYAGQAFQQLRQWSKALDIYNALIVVKPEFYGYMAQRARLYLAQGACVKAQADFRTAMQLAPAPEQARLCEEAAAAYDACLQQSPQSADSLGLRCGSGQ</sequence>
<keyword evidence="2 3" id="KW-0802">TPR repeat</keyword>
<keyword evidence="1" id="KW-0677">Repeat</keyword>
<dbReference type="EMBL" id="RPDH01000001">
    <property type="protein sequence ID" value="RPE12771.1"/>
    <property type="molecule type" value="Genomic_DNA"/>
</dbReference>
<protein>
    <submittedName>
        <fullName evidence="4">Uncharacterized protein</fullName>
    </submittedName>
</protein>
<proteinExistence type="predicted"/>
<dbReference type="OrthoDB" id="1523318at2"/>
<dbReference type="Gene3D" id="1.25.40.10">
    <property type="entry name" value="Tetratricopeptide repeat domain"/>
    <property type="match status" value="2"/>
</dbReference>
<dbReference type="Pfam" id="PF12895">
    <property type="entry name" value="ANAPC3"/>
    <property type="match status" value="1"/>
</dbReference>
<dbReference type="SUPFAM" id="SSF48452">
    <property type="entry name" value="TPR-like"/>
    <property type="match status" value="2"/>
</dbReference>
<evidence type="ECO:0000313" key="5">
    <source>
        <dbReference type="Proteomes" id="UP000278351"/>
    </source>
</evidence>
<dbReference type="RefSeq" id="WP_123845287.1">
    <property type="nucleotide sequence ID" value="NZ_RPDH01000001.1"/>
</dbReference>
<name>A0A3N4Q5H5_9BACT</name>
<evidence type="ECO:0000256" key="3">
    <source>
        <dbReference type="PROSITE-ProRule" id="PRU00339"/>
    </source>
</evidence>
<organism evidence="4 5">
    <name type="scientific">Chitinophaga lutea</name>
    <dbReference type="NCBI Taxonomy" id="2488634"/>
    <lineage>
        <taxon>Bacteria</taxon>
        <taxon>Pseudomonadati</taxon>
        <taxon>Bacteroidota</taxon>
        <taxon>Chitinophagia</taxon>
        <taxon>Chitinophagales</taxon>
        <taxon>Chitinophagaceae</taxon>
        <taxon>Chitinophaga</taxon>
    </lineage>
</organism>
<dbReference type="InterPro" id="IPR050498">
    <property type="entry name" value="Ycf3"/>
</dbReference>
<evidence type="ECO:0000256" key="2">
    <source>
        <dbReference type="ARBA" id="ARBA00022803"/>
    </source>
</evidence>
<feature type="repeat" description="TPR" evidence="3">
    <location>
        <begin position="129"/>
        <end position="162"/>
    </location>
</feature>
<evidence type="ECO:0000313" key="4">
    <source>
        <dbReference type="EMBL" id="RPE12771.1"/>
    </source>
</evidence>
<comment type="caution">
    <text evidence="4">The sequence shown here is derived from an EMBL/GenBank/DDBJ whole genome shotgun (WGS) entry which is preliminary data.</text>
</comment>
<dbReference type="PANTHER" id="PTHR44858:SF1">
    <property type="entry name" value="UDP-N-ACETYLGLUCOSAMINE--PEPTIDE N-ACETYLGLUCOSAMINYLTRANSFERASE SPINDLY-RELATED"/>
    <property type="match status" value="1"/>
</dbReference>
<evidence type="ECO:0000256" key="1">
    <source>
        <dbReference type="ARBA" id="ARBA00022737"/>
    </source>
</evidence>
<accession>A0A3N4Q5H5</accession>
<dbReference type="InterPro" id="IPR019734">
    <property type="entry name" value="TPR_rpt"/>
</dbReference>